<evidence type="ECO:0000313" key="3">
    <source>
        <dbReference type="EMBL" id="KAJ7964916.1"/>
    </source>
</evidence>
<sequence length="231" mass="25958">MNPRLKKLLYDWDDDRTRQEMGADQLIKVFSEKTQQAVAVNTKEKALSSVETGSWICKYCKKRFRCGIALGGHIEAHIRALRLKNPTSCAENVDLSEFLSSNWNVRKRRGCKDEKLDNDPKDKIEVESDNETAEERSEIVQEDEIDNAEDSDDEDDSDISMIESLKFGLSDSSHQISKYHGGRTITQPDKAGDIAAEGSEGGGSMNQMDNACGSKMVEFDLNVSPKREDEE</sequence>
<protein>
    <recommendedName>
        <fullName evidence="2">C2H2-type domain-containing protein</fullName>
    </recommendedName>
</protein>
<dbReference type="PROSITE" id="PS00028">
    <property type="entry name" value="ZINC_FINGER_C2H2_1"/>
    <property type="match status" value="1"/>
</dbReference>
<feature type="compositionally biased region" description="Acidic residues" evidence="1">
    <location>
        <begin position="140"/>
        <end position="157"/>
    </location>
</feature>
<reference evidence="3" key="1">
    <citation type="journal article" date="2023" name="Science">
        <title>Elucidation of the pathway for biosynthesis of saponin adjuvants from the soapbark tree.</title>
        <authorList>
            <person name="Reed J."/>
            <person name="Orme A."/>
            <person name="El-Demerdash A."/>
            <person name="Owen C."/>
            <person name="Martin L.B.B."/>
            <person name="Misra R.C."/>
            <person name="Kikuchi S."/>
            <person name="Rejzek M."/>
            <person name="Martin A.C."/>
            <person name="Harkess A."/>
            <person name="Leebens-Mack J."/>
            <person name="Louveau T."/>
            <person name="Stephenson M.J."/>
            <person name="Osbourn A."/>
        </authorList>
    </citation>
    <scope>NUCLEOTIDE SEQUENCE</scope>
    <source>
        <strain evidence="3">S10</strain>
    </source>
</reference>
<dbReference type="KEGG" id="qsa:O6P43_014647"/>
<dbReference type="InterPro" id="IPR013087">
    <property type="entry name" value="Znf_C2H2_type"/>
</dbReference>
<feature type="region of interest" description="Disordered" evidence="1">
    <location>
        <begin position="173"/>
        <end position="210"/>
    </location>
</feature>
<feature type="domain" description="C2H2-type" evidence="2">
    <location>
        <begin position="57"/>
        <end position="77"/>
    </location>
</feature>
<keyword evidence="4" id="KW-1185">Reference proteome</keyword>
<evidence type="ECO:0000313" key="4">
    <source>
        <dbReference type="Proteomes" id="UP001163823"/>
    </source>
</evidence>
<evidence type="ECO:0000259" key="2">
    <source>
        <dbReference type="PROSITE" id="PS00028"/>
    </source>
</evidence>
<accession>A0AAD7PQX8</accession>
<dbReference type="EMBL" id="JARAOO010000006">
    <property type="protein sequence ID" value="KAJ7964916.1"/>
    <property type="molecule type" value="Genomic_DNA"/>
</dbReference>
<organism evidence="3 4">
    <name type="scientific">Quillaja saponaria</name>
    <name type="common">Soap bark tree</name>
    <dbReference type="NCBI Taxonomy" id="32244"/>
    <lineage>
        <taxon>Eukaryota</taxon>
        <taxon>Viridiplantae</taxon>
        <taxon>Streptophyta</taxon>
        <taxon>Embryophyta</taxon>
        <taxon>Tracheophyta</taxon>
        <taxon>Spermatophyta</taxon>
        <taxon>Magnoliopsida</taxon>
        <taxon>eudicotyledons</taxon>
        <taxon>Gunneridae</taxon>
        <taxon>Pentapetalae</taxon>
        <taxon>rosids</taxon>
        <taxon>fabids</taxon>
        <taxon>Fabales</taxon>
        <taxon>Quillajaceae</taxon>
        <taxon>Quillaja</taxon>
    </lineage>
</organism>
<name>A0AAD7PQX8_QUISA</name>
<gene>
    <name evidence="3" type="ORF">O6P43_014647</name>
</gene>
<comment type="caution">
    <text evidence="3">The sequence shown here is derived from an EMBL/GenBank/DDBJ whole genome shotgun (WGS) entry which is preliminary data.</text>
</comment>
<dbReference type="Proteomes" id="UP001163823">
    <property type="component" value="Chromosome 6"/>
</dbReference>
<evidence type="ECO:0000256" key="1">
    <source>
        <dbReference type="SAM" id="MobiDB-lite"/>
    </source>
</evidence>
<feature type="region of interest" description="Disordered" evidence="1">
    <location>
        <begin position="112"/>
        <end position="157"/>
    </location>
</feature>
<proteinExistence type="predicted"/>
<feature type="compositionally biased region" description="Basic and acidic residues" evidence="1">
    <location>
        <begin position="112"/>
        <end position="126"/>
    </location>
</feature>
<dbReference type="AlphaFoldDB" id="A0AAD7PQX8"/>